<comment type="subcellular location">
    <subcellularLocation>
        <location evidence="1">Cytoplasm</location>
    </subcellularLocation>
</comment>
<keyword evidence="9" id="KW-1185">Reference proteome</keyword>
<dbReference type="Gene3D" id="3.40.930.10">
    <property type="entry name" value="Mannitol-specific EII, Chain A"/>
    <property type="match status" value="1"/>
</dbReference>
<keyword evidence="6" id="KW-0598">Phosphotransferase system</keyword>
<evidence type="ECO:0000259" key="7">
    <source>
        <dbReference type="PROSITE" id="PS51094"/>
    </source>
</evidence>
<dbReference type="AlphaFoldDB" id="A0A1H5VN89"/>
<keyword evidence="2" id="KW-0813">Transport</keyword>
<dbReference type="SUPFAM" id="SSF55804">
    <property type="entry name" value="Phoshotransferase/anion transport protein"/>
    <property type="match status" value="1"/>
</dbReference>
<evidence type="ECO:0000256" key="6">
    <source>
        <dbReference type="ARBA" id="ARBA00022683"/>
    </source>
</evidence>
<dbReference type="InterPro" id="IPR016152">
    <property type="entry name" value="PTrfase/Anion_transptr"/>
</dbReference>
<dbReference type="GO" id="GO:0009401">
    <property type="term" value="P:phosphoenolpyruvate-dependent sugar phosphotransferase system"/>
    <property type="evidence" value="ECO:0007669"/>
    <property type="project" value="UniProtKB-KW"/>
</dbReference>
<dbReference type="InterPro" id="IPR002178">
    <property type="entry name" value="PTS_EIIA_type-2_dom"/>
</dbReference>
<dbReference type="PANTHER" id="PTHR47738">
    <property type="entry name" value="PTS SYSTEM FRUCTOSE-LIKE EIIA COMPONENT-RELATED"/>
    <property type="match status" value="1"/>
</dbReference>
<reference evidence="9" key="1">
    <citation type="submission" date="2016-10" db="EMBL/GenBank/DDBJ databases">
        <authorList>
            <person name="Varghese N."/>
            <person name="Submissions S."/>
        </authorList>
    </citation>
    <scope>NUCLEOTIDE SEQUENCE [LARGE SCALE GENOMIC DNA]</scope>
    <source>
        <strain evidence="9">DSM 5463</strain>
    </source>
</reference>
<evidence type="ECO:0000256" key="4">
    <source>
        <dbReference type="ARBA" id="ARBA00022597"/>
    </source>
</evidence>
<dbReference type="PANTHER" id="PTHR47738:SF2">
    <property type="entry name" value="PTS SYSTEM FRUCTOSE-LIKE EIIA COMPONENT"/>
    <property type="match status" value="1"/>
</dbReference>
<dbReference type="GO" id="GO:0008982">
    <property type="term" value="F:protein-N(PI)-phosphohistidine-sugar phosphotransferase activity"/>
    <property type="evidence" value="ECO:0007669"/>
    <property type="project" value="InterPro"/>
</dbReference>
<feature type="domain" description="PTS EIIA type-2" evidence="7">
    <location>
        <begin position="5"/>
        <end position="147"/>
    </location>
</feature>
<dbReference type="Pfam" id="PF00359">
    <property type="entry name" value="PTS_EIIA_2"/>
    <property type="match status" value="1"/>
</dbReference>
<evidence type="ECO:0000256" key="1">
    <source>
        <dbReference type="ARBA" id="ARBA00004496"/>
    </source>
</evidence>
<evidence type="ECO:0000256" key="3">
    <source>
        <dbReference type="ARBA" id="ARBA00022553"/>
    </source>
</evidence>
<dbReference type="InterPro" id="IPR051541">
    <property type="entry name" value="PTS_SugarTrans_NitroReg"/>
</dbReference>
<dbReference type="OrthoDB" id="95460at2"/>
<dbReference type="PROSITE" id="PS00372">
    <property type="entry name" value="PTS_EIIA_TYPE_2_HIS"/>
    <property type="match status" value="1"/>
</dbReference>
<name>A0A1H5VN89_9CLOT</name>
<evidence type="ECO:0000256" key="2">
    <source>
        <dbReference type="ARBA" id="ARBA00022448"/>
    </source>
</evidence>
<dbReference type="CDD" id="cd00211">
    <property type="entry name" value="PTS_IIA_fru"/>
    <property type="match status" value="1"/>
</dbReference>
<dbReference type="NCBIfam" id="TIGR00848">
    <property type="entry name" value="fruA"/>
    <property type="match status" value="1"/>
</dbReference>
<evidence type="ECO:0000313" key="9">
    <source>
        <dbReference type="Proteomes" id="UP000242850"/>
    </source>
</evidence>
<organism evidence="8 9">
    <name type="scientific">Caloramator fervidus</name>
    <dbReference type="NCBI Taxonomy" id="29344"/>
    <lineage>
        <taxon>Bacteria</taxon>
        <taxon>Bacillati</taxon>
        <taxon>Bacillota</taxon>
        <taxon>Clostridia</taxon>
        <taxon>Eubacteriales</taxon>
        <taxon>Clostridiaceae</taxon>
        <taxon>Caloramator</taxon>
    </lineage>
</organism>
<keyword evidence="4" id="KW-0762">Sugar transport</keyword>
<dbReference type="PROSITE" id="PS51094">
    <property type="entry name" value="PTS_EIIA_TYPE_2"/>
    <property type="match status" value="1"/>
</dbReference>
<dbReference type="GO" id="GO:0016020">
    <property type="term" value="C:membrane"/>
    <property type="evidence" value="ECO:0007669"/>
    <property type="project" value="InterPro"/>
</dbReference>
<dbReference type="Proteomes" id="UP000242850">
    <property type="component" value="Unassembled WGS sequence"/>
</dbReference>
<evidence type="ECO:0000313" key="8">
    <source>
        <dbReference type="EMBL" id="SEF87997.1"/>
    </source>
</evidence>
<keyword evidence="5" id="KW-0808">Transferase</keyword>
<dbReference type="InterPro" id="IPR004715">
    <property type="entry name" value="PTS_IIA_fruc"/>
</dbReference>
<dbReference type="EMBL" id="FNUK01000014">
    <property type="protein sequence ID" value="SEF87997.1"/>
    <property type="molecule type" value="Genomic_DNA"/>
</dbReference>
<evidence type="ECO:0000256" key="5">
    <source>
        <dbReference type="ARBA" id="ARBA00022679"/>
    </source>
</evidence>
<proteinExistence type="predicted"/>
<keyword evidence="3" id="KW-0597">Phosphoprotein</keyword>
<dbReference type="FunFam" id="3.40.930.10:FF:000009">
    <property type="entry name" value="PTS system, fructose specific IIABC component"/>
    <property type="match status" value="1"/>
</dbReference>
<accession>A0A1H5VN89</accession>
<sequence>MDINMMFSKERMSFDLKARTKEEVIDELIEMLYKDGKLKDKESFKRAVLKREDEFSTGIGMGIAIPHGKDSSVVEPCITFGISKNGIDFDSMDGKPAHIFFLISVPEDAADTHLHILSFISRKLMHEDVRQKLFNAKDFEDVINAFN</sequence>
<dbReference type="RefSeq" id="WP_103896196.1">
    <property type="nucleotide sequence ID" value="NZ_FNUK01000014.1"/>
</dbReference>
<dbReference type="GO" id="GO:0005737">
    <property type="term" value="C:cytoplasm"/>
    <property type="evidence" value="ECO:0007669"/>
    <property type="project" value="UniProtKB-SubCell"/>
</dbReference>
<gene>
    <name evidence="8" type="ORF">SAMN05660865_01245</name>
</gene>
<protein>
    <submittedName>
        <fullName evidence="8">PTS system D-fructose-specific IIA component (F1P-forming), Frc family (TC 4.A.2.1.4)</fullName>
    </submittedName>
</protein>